<comment type="caution">
    <text evidence="2">The sequence shown here is derived from an EMBL/GenBank/DDBJ whole genome shotgun (WGS) entry which is preliminary data.</text>
</comment>
<proteinExistence type="predicted"/>
<dbReference type="Proteomes" id="UP000604046">
    <property type="component" value="Unassembled WGS sequence"/>
</dbReference>
<evidence type="ECO:0000256" key="1">
    <source>
        <dbReference type="SAM" id="MobiDB-lite"/>
    </source>
</evidence>
<protein>
    <submittedName>
        <fullName evidence="2">Uncharacterized protein</fullName>
    </submittedName>
</protein>
<gene>
    <name evidence="2" type="ORF">SNAT2548_LOCUS4042</name>
</gene>
<feature type="compositionally biased region" description="Acidic residues" evidence="1">
    <location>
        <begin position="11"/>
        <end position="29"/>
    </location>
</feature>
<accession>A0A812ICN8</accession>
<organism evidence="2 3">
    <name type="scientific">Symbiodinium natans</name>
    <dbReference type="NCBI Taxonomy" id="878477"/>
    <lineage>
        <taxon>Eukaryota</taxon>
        <taxon>Sar</taxon>
        <taxon>Alveolata</taxon>
        <taxon>Dinophyceae</taxon>
        <taxon>Suessiales</taxon>
        <taxon>Symbiodiniaceae</taxon>
        <taxon>Symbiodinium</taxon>
    </lineage>
</organism>
<evidence type="ECO:0000313" key="2">
    <source>
        <dbReference type="EMBL" id="CAE7033733.1"/>
    </source>
</evidence>
<sequence length="169" mass="18563">MAKEDPLDMALPDEDGSGDDYDRDEDFDGDYQGGEGLELKGPAELAMDFDVFGRYVQSSQTENGKPVFLGPKTEGARPSIAFTLGGDDKPTWWICDASGGECFYAECDADRPPRTGWRNYSDAEVELVLEASGCMWDKVLFPSSPVLCRVHFSLQGGWVDGQAKKQEGM</sequence>
<dbReference type="OrthoDB" id="426460at2759"/>
<name>A0A812ICN8_9DINO</name>
<dbReference type="EMBL" id="CAJNDS010000247">
    <property type="protein sequence ID" value="CAE7033733.1"/>
    <property type="molecule type" value="Genomic_DNA"/>
</dbReference>
<evidence type="ECO:0000313" key="3">
    <source>
        <dbReference type="Proteomes" id="UP000604046"/>
    </source>
</evidence>
<feature type="region of interest" description="Disordered" evidence="1">
    <location>
        <begin position="1"/>
        <end position="37"/>
    </location>
</feature>
<reference evidence="2" key="1">
    <citation type="submission" date="2021-02" db="EMBL/GenBank/DDBJ databases">
        <authorList>
            <person name="Dougan E. K."/>
            <person name="Rhodes N."/>
            <person name="Thang M."/>
            <person name="Chan C."/>
        </authorList>
    </citation>
    <scope>NUCLEOTIDE SEQUENCE</scope>
</reference>
<keyword evidence="3" id="KW-1185">Reference proteome</keyword>
<dbReference type="AlphaFoldDB" id="A0A812ICN8"/>